<dbReference type="NCBIfam" id="TIGR03467">
    <property type="entry name" value="HpnE"/>
    <property type="match status" value="1"/>
</dbReference>
<accession>A0A1S2NA04</accession>
<gene>
    <name evidence="2" type="ORF">LO55_4278</name>
</gene>
<dbReference type="PANTHER" id="PTHR42923:SF47">
    <property type="entry name" value="BLR3003 PROTEIN"/>
    <property type="match status" value="1"/>
</dbReference>
<dbReference type="Pfam" id="PF01593">
    <property type="entry name" value="Amino_oxidase"/>
    <property type="match status" value="1"/>
</dbReference>
<reference evidence="2 3" key="1">
    <citation type="submission" date="2014-10" db="EMBL/GenBank/DDBJ databases">
        <authorList>
            <person name="Seo M.-J."/>
            <person name="Seok Y.J."/>
            <person name="Cha I.-T."/>
        </authorList>
    </citation>
    <scope>NUCLEOTIDE SEQUENCE [LARGE SCALE GENOMIC DNA]</scope>
    <source>
        <strain evidence="2 3">NEU</strain>
    </source>
</reference>
<protein>
    <submittedName>
        <fullName evidence="2">FAD dependent oxidoreductase family protein</fullName>
    </submittedName>
</protein>
<dbReference type="InterPro" id="IPR036188">
    <property type="entry name" value="FAD/NAD-bd_sf"/>
</dbReference>
<dbReference type="Proteomes" id="UP000180246">
    <property type="component" value="Unassembled WGS sequence"/>
</dbReference>
<evidence type="ECO:0000313" key="2">
    <source>
        <dbReference type="EMBL" id="OIJ41819.1"/>
    </source>
</evidence>
<proteinExistence type="predicted"/>
<comment type="caution">
    <text evidence="2">The sequence shown here is derived from an EMBL/GenBank/DDBJ whole genome shotgun (WGS) entry which is preliminary data.</text>
</comment>
<dbReference type="Gene3D" id="1.10.405.20">
    <property type="match status" value="1"/>
</dbReference>
<dbReference type="InterPro" id="IPR017830">
    <property type="entry name" value="SQase_HpnE"/>
</dbReference>
<dbReference type="SUPFAM" id="SSF51905">
    <property type="entry name" value="FAD/NAD(P)-binding domain"/>
    <property type="match status" value="1"/>
</dbReference>
<dbReference type="RefSeq" id="WP_071362997.1">
    <property type="nucleotide sequence ID" value="NZ_JRYB01000001.1"/>
</dbReference>
<name>A0A1S2NA04_9BURK</name>
<dbReference type="EMBL" id="JRYB01000001">
    <property type="protein sequence ID" value="OIJ41819.1"/>
    <property type="molecule type" value="Genomic_DNA"/>
</dbReference>
<sequence length="471" mass="49997">MSAPSMRVAVAGGGWAGCAAAVELARQGCQVTLYEAARSLGGRARGVEVRGVELDNGQHILLGAYRASLRLMKQVGVDEKTAFLRLPVQMRYPAGGDGMDFAAPRLPAPLHLAFALLRAKGLERADKLALARFNSAGRWMGWQLNDDCTVLELLERFDQTERLTRLMWRPLCIAALNTPPERASANVFLAVLRDSLGASRRAASDMLLPRLAMGALFPEPAGAWLERQGRGHSVRLGVKVAGIKREGDGWLVEPGGDLPAERFDAVVLATPAPVSAALLAGLTEAAGVAGQLEAFTHEPIATCYLQYAPGTRLALPFYALLDDPAAHRWGQFVFDRAQLDAAQDGLLAVVVSAAGDAANLPREQLAAAIASQLAQDFGRPELANPTWTQLITEKRATFSCTPGLVRPGNTTALPGLVLAGDYTASDYPATLETAVRSGQAAATAIRAYGALPREKRSLSHTHGAASGDSVR</sequence>
<feature type="domain" description="Amine oxidase" evidence="1">
    <location>
        <begin position="16"/>
        <end position="445"/>
    </location>
</feature>
<evidence type="ECO:0000259" key="1">
    <source>
        <dbReference type="Pfam" id="PF01593"/>
    </source>
</evidence>
<organism evidence="2 3">
    <name type="scientific">Massilia timonae</name>
    <dbReference type="NCBI Taxonomy" id="47229"/>
    <lineage>
        <taxon>Bacteria</taxon>
        <taxon>Pseudomonadati</taxon>
        <taxon>Pseudomonadota</taxon>
        <taxon>Betaproteobacteria</taxon>
        <taxon>Burkholderiales</taxon>
        <taxon>Oxalobacteraceae</taxon>
        <taxon>Telluria group</taxon>
        <taxon>Massilia</taxon>
    </lineage>
</organism>
<dbReference type="InterPro" id="IPR002937">
    <property type="entry name" value="Amino_oxidase"/>
</dbReference>
<dbReference type="Gene3D" id="3.90.660.10">
    <property type="match status" value="1"/>
</dbReference>
<dbReference type="AlphaFoldDB" id="A0A1S2NA04"/>
<dbReference type="InterPro" id="IPR050464">
    <property type="entry name" value="Zeta_carotene_desat/Oxidored"/>
</dbReference>
<dbReference type="Gene3D" id="3.50.50.60">
    <property type="entry name" value="FAD/NAD(P)-binding domain"/>
    <property type="match status" value="2"/>
</dbReference>
<dbReference type="PANTHER" id="PTHR42923">
    <property type="entry name" value="PROTOPORPHYRINOGEN OXIDASE"/>
    <property type="match status" value="1"/>
</dbReference>
<evidence type="ECO:0000313" key="3">
    <source>
        <dbReference type="Proteomes" id="UP000180246"/>
    </source>
</evidence>
<dbReference type="GO" id="GO:0016491">
    <property type="term" value="F:oxidoreductase activity"/>
    <property type="evidence" value="ECO:0007669"/>
    <property type="project" value="InterPro"/>
</dbReference>
<dbReference type="PROSITE" id="PS51257">
    <property type="entry name" value="PROKAR_LIPOPROTEIN"/>
    <property type="match status" value="1"/>
</dbReference>